<feature type="non-terminal residue" evidence="2">
    <location>
        <position position="1"/>
    </location>
</feature>
<accession>A0A7L3VSC3</accession>
<feature type="non-terminal residue" evidence="2">
    <location>
        <position position="122"/>
    </location>
</feature>
<name>A0A7L3VSC3_MOLAT</name>
<dbReference type="EMBL" id="VZUF01143607">
    <property type="protein sequence ID" value="NXV67422.1"/>
    <property type="molecule type" value="Genomic_DNA"/>
</dbReference>
<dbReference type="AlphaFoldDB" id="A0A7L3VSC3"/>
<reference evidence="2 3" key="1">
    <citation type="submission" date="2019-09" db="EMBL/GenBank/DDBJ databases">
        <title>Bird 10,000 Genomes (B10K) Project - Family phase.</title>
        <authorList>
            <person name="Zhang G."/>
        </authorList>
    </citation>
    <scope>NUCLEOTIDE SEQUENCE [LARGE SCALE GENOMIC DNA]</scope>
    <source>
        <strain evidence="2">OUT-0049</strain>
        <tissue evidence="2">Muscle</tissue>
    </source>
</reference>
<protein>
    <submittedName>
        <fullName evidence="2">TRPC2 protein</fullName>
    </submittedName>
</protein>
<dbReference type="Proteomes" id="UP000553862">
    <property type="component" value="Unassembled WGS sequence"/>
</dbReference>
<evidence type="ECO:0000256" key="1">
    <source>
        <dbReference type="SAM" id="MobiDB-lite"/>
    </source>
</evidence>
<sequence length="122" mass="14030">SVFSRVPVSNSLQLTCSQPFRPCSCFGLSFIRLHKPRGQEPDPPQPPQTQWEDAELSDRPWCSSSAFHRAFFPESRIYEKQLRRHLWKLEGAAWSSAHLSHCAWMELLTAQNQNQAPRPRAG</sequence>
<organism evidence="2 3">
    <name type="scientific">Molothrus ater</name>
    <name type="common">Brown-headed cowbird</name>
    <dbReference type="NCBI Taxonomy" id="84834"/>
    <lineage>
        <taxon>Eukaryota</taxon>
        <taxon>Metazoa</taxon>
        <taxon>Chordata</taxon>
        <taxon>Craniata</taxon>
        <taxon>Vertebrata</taxon>
        <taxon>Euteleostomi</taxon>
        <taxon>Archelosauria</taxon>
        <taxon>Archosauria</taxon>
        <taxon>Dinosauria</taxon>
        <taxon>Saurischia</taxon>
        <taxon>Theropoda</taxon>
        <taxon>Coelurosauria</taxon>
        <taxon>Aves</taxon>
        <taxon>Neognathae</taxon>
        <taxon>Neoaves</taxon>
        <taxon>Telluraves</taxon>
        <taxon>Australaves</taxon>
        <taxon>Passeriformes</taxon>
        <taxon>Passeroidea</taxon>
        <taxon>Icteridae</taxon>
        <taxon>Molothrus</taxon>
    </lineage>
</organism>
<evidence type="ECO:0000313" key="2">
    <source>
        <dbReference type="EMBL" id="NXV67422.1"/>
    </source>
</evidence>
<keyword evidence="3" id="KW-1185">Reference proteome</keyword>
<gene>
    <name evidence="2" type="primary">Trpc2</name>
    <name evidence="2" type="ORF">MOLATE_R17520</name>
</gene>
<evidence type="ECO:0000313" key="3">
    <source>
        <dbReference type="Proteomes" id="UP000553862"/>
    </source>
</evidence>
<proteinExistence type="predicted"/>
<comment type="caution">
    <text evidence="2">The sequence shown here is derived from an EMBL/GenBank/DDBJ whole genome shotgun (WGS) entry which is preliminary data.</text>
</comment>
<feature type="region of interest" description="Disordered" evidence="1">
    <location>
        <begin position="36"/>
        <end position="57"/>
    </location>
</feature>